<feature type="compositionally biased region" description="Low complexity" evidence="1">
    <location>
        <begin position="314"/>
        <end position="331"/>
    </location>
</feature>
<dbReference type="EMBL" id="CP048620">
    <property type="protein sequence ID" value="QPJ64981.1"/>
    <property type="molecule type" value="Genomic_DNA"/>
</dbReference>
<feature type="chain" id="PRO_5032492669" description="DUF2066 domain-containing protein" evidence="2">
    <location>
        <begin position="26"/>
        <end position="337"/>
    </location>
</feature>
<feature type="signal peptide" evidence="2">
    <location>
        <begin position="1"/>
        <end position="25"/>
    </location>
</feature>
<organism evidence="3 4">
    <name type="scientific">Candidatus Nitrohelix vancouverensis</name>
    <dbReference type="NCBI Taxonomy" id="2705534"/>
    <lineage>
        <taxon>Bacteria</taxon>
        <taxon>Pseudomonadati</taxon>
        <taxon>Nitrospinota/Tectimicrobiota group</taxon>
        <taxon>Nitrospinota</taxon>
        <taxon>Nitrospinia</taxon>
        <taxon>Nitrospinales</taxon>
        <taxon>Nitrospinaceae</taxon>
        <taxon>Candidatus Nitrohelix</taxon>
    </lineage>
</organism>
<evidence type="ECO:0000313" key="4">
    <source>
        <dbReference type="Proteomes" id="UP000594464"/>
    </source>
</evidence>
<sequence>MQKGSNWIAFLIFWCALFFAVPALAQSEPTPASSDQNSFQALQEAEAVVDAKGDFIQARKRAVSIALNKAMEQAIRSLLGDKEYDANRDELNRFSRQSSKYVKYYRFLHAEDNLAMQQSEVRLEVAFFSNDIIKSLGQRGLFLSNTKARSILILIQESSFTTNMARPFWQMVPISETALSQKLIESGANIISREPVRDLIPEDTILKAINGDLKASAFIGLKAGAEVIILGKAASTRLTTSPAQEDKTIRSNISVKIVSALQSSLITAHSEFAIANNPDELVGEIEAFDASASKMAQSIWPAITRFWEEGLKGSASAQSQAAPAKPNNQAPLDLGEL</sequence>
<gene>
    <name evidence="3" type="ORF">G3M78_06100</name>
</gene>
<evidence type="ECO:0008006" key="5">
    <source>
        <dbReference type="Google" id="ProtNLM"/>
    </source>
</evidence>
<evidence type="ECO:0000256" key="1">
    <source>
        <dbReference type="SAM" id="MobiDB-lite"/>
    </source>
</evidence>
<evidence type="ECO:0000256" key="2">
    <source>
        <dbReference type="SAM" id="SignalP"/>
    </source>
</evidence>
<protein>
    <recommendedName>
        <fullName evidence="5">DUF2066 domain-containing protein</fullName>
    </recommendedName>
</protein>
<dbReference type="AlphaFoldDB" id="A0A7T0G385"/>
<name>A0A7T0G385_9BACT</name>
<accession>A0A7T0G385</accession>
<keyword evidence="2" id="KW-0732">Signal</keyword>
<dbReference type="Proteomes" id="UP000594464">
    <property type="component" value="Chromosome"/>
</dbReference>
<evidence type="ECO:0000313" key="3">
    <source>
        <dbReference type="EMBL" id="QPJ64981.1"/>
    </source>
</evidence>
<dbReference type="KEGG" id="nva:G3M78_06100"/>
<reference evidence="4" key="1">
    <citation type="submission" date="2020-02" db="EMBL/GenBank/DDBJ databases">
        <title>Genomic and physiological characterization of two novel Nitrospinaceae genera.</title>
        <authorList>
            <person name="Mueller A.J."/>
            <person name="Jung M.-Y."/>
            <person name="Strachan C.R."/>
            <person name="Herbold C.W."/>
            <person name="Kirkegaard R.H."/>
            <person name="Daims H."/>
        </authorList>
    </citation>
    <scope>NUCLEOTIDE SEQUENCE [LARGE SCALE GENOMIC DNA]</scope>
</reference>
<proteinExistence type="predicted"/>
<feature type="region of interest" description="Disordered" evidence="1">
    <location>
        <begin position="314"/>
        <end position="337"/>
    </location>
</feature>